<dbReference type="KEGG" id="pma:Pro_1218"/>
<dbReference type="eggNOG" id="ENOG50321YE">
    <property type="taxonomic scope" value="Bacteria"/>
</dbReference>
<dbReference type="InterPro" id="IPR012447">
    <property type="entry name" value="DUF1651"/>
</dbReference>
<proteinExistence type="predicted"/>
<dbReference type="Proteomes" id="UP000001420">
    <property type="component" value="Chromosome"/>
</dbReference>
<accession>Q7VB80</accession>
<name>Q7VB80_PROMA</name>
<sequence>MRLLSMNPEGWLIEPKGKWLLLFHKDPVSLQKLPQYYIDKWDVSPIYTPLTFINRRKVGLEPAIETWTELLGNGWKKIEHQFGEVA</sequence>
<reference evidence="1 2" key="1">
    <citation type="journal article" date="2003" name="Proc. Natl. Acad. Sci. U.S.A.">
        <title>Genome sequence of the cyanobacterium Prochlorococcus marinus SS120, a nearly minimal oxyphototrophic genome.</title>
        <authorList>
            <person name="Dufresne A."/>
            <person name="Salanoubat M."/>
            <person name="Partensky F."/>
            <person name="Artiguenave F."/>
            <person name="Axmann I.M."/>
            <person name="Barbe V."/>
            <person name="Duprat S."/>
            <person name="Galperin M.Y."/>
            <person name="Koonin E.V."/>
            <person name="Le Gall F."/>
            <person name="Makarova K.S."/>
            <person name="Ostrowski M."/>
            <person name="Oztas S."/>
            <person name="Robert C."/>
            <person name="Rogozin I.B."/>
            <person name="Scanlan D.J."/>
            <person name="Tandeau de Marsac N."/>
            <person name="Weissenbach J."/>
            <person name="Wincker P."/>
            <person name="Wolf Y.I."/>
            <person name="Hess W.R."/>
        </authorList>
    </citation>
    <scope>NUCLEOTIDE SEQUENCE [LARGE SCALE GENOMIC DNA]</scope>
    <source>
        <strain evidence="2">SARG / CCMP1375 / SS120</strain>
    </source>
</reference>
<evidence type="ECO:0000313" key="1">
    <source>
        <dbReference type="EMBL" id="AAQ00263.1"/>
    </source>
</evidence>
<dbReference type="EnsemblBacteria" id="AAQ00263">
    <property type="protein sequence ID" value="AAQ00263"/>
    <property type="gene ID" value="Pro_1218"/>
</dbReference>
<dbReference type="HOGENOM" id="CLU_164025_0_0_3"/>
<organism evidence="1 2">
    <name type="scientific">Prochlorococcus marinus (strain SARG / CCMP1375 / SS120)</name>
    <dbReference type="NCBI Taxonomy" id="167539"/>
    <lineage>
        <taxon>Bacteria</taxon>
        <taxon>Bacillati</taxon>
        <taxon>Cyanobacteriota</taxon>
        <taxon>Cyanophyceae</taxon>
        <taxon>Synechococcales</taxon>
        <taxon>Prochlorococcaceae</taxon>
        <taxon>Prochlorococcus</taxon>
    </lineage>
</organism>
<dbReference type="RefSeq" id="WP_011125370.1">
    <property type="nucleotide sequence ID" value="NC_005042.1"/>
</dbReference>
<keyword evidence="2" id="KW-1185">Reference proteome</keyword>
<dbReference type="PATRIC" id="fig|167539.5.peg.1278"/>
<protein>
    <submittedName>
        <fullName evidence="1">Uncharacterized protein</fullName>
    </submittedName>
</protein>
<gene>
    <name evidence="1" type="ordered locus">Pro_1218</name>
</gene>
<evidence type="ECO:0000313" key="2">
    <source>
        <dbReference type="Proteomes" id="UP000001420"/>
    </source>
</evidence>
<dbReference type="OrthoDB" id="541702at2"/>
<dbReference type="EMBL" id="AE017126">
    <property type="protein sequence ID" value="AAQ00263.1"/>
    <property type="molecule type" value="Genomic_DNA"/>
</dbReference>
<dbReference type="AlphaFoldDB" id="Q7VB80"/>
<dbReference type="Pfam" id="PF07864">
    <property type="entry name" value="DUF1651"/>
    <property type="match status" value="1"/>
</dbReference>